<dbReference type="Pfam" id="PF07885">
    <property type="entry name" value="Ion_trans_2"/>
    <property type="match status" value="1"/>
</dbReference>
<dbReference type="RefSeq" id="WP_144088159.1">
    <property type="nucleotide sequence ID" value="NZ_VMHE01000005.1"/>
</dbReference>
<evidence type="ECO:0000313" key="3">
    <source>
        <dbReference type="EMBL" id="TSJ66160.1"/>
    </source>
</evidence>
<keyword evidence="3" id="KW-0406">Ion transport</keyword>
<keyword evidence="3" id="KW-0407">Ion channel</keyword>
<keyword evidence="1" id="KW-0812">Transmembrane</keyword>
<dbReference type="OrthoDB" id="9813518at2"/>
<comment type="caution">
    <text evidence="3">The sequence shown here is derived from an EMBL/GenBank/DDBJ whole genome shotgun (WGS) entry which is preliminary data.</text>
</comment>
<protein>
    <submittedName>
        <fullName evidence="3">Two pore domain potassium channel family protein</fullName>
    </submittedName>
</protein>
<dbReference type="SUPFAM" id="SSF81324">
    <property type="entry name" value="Voltage-gated potassium channels"/>
    <property type="match status" value="1"/>
</dbReference>
<proteinExistence type="predicted"/>
<feature type="transmembrane region" description="Helical" evidence="1">
    <location>
        <begin position="36"/>
        <end position="57"/>
    </location>
</feature>
<accession>A0A556PP46</accession>
<dbReference type="EMBL" id="VMHE01000005">
    <property type="protein sequence ID" value="TSJ66160.1"/>
    <property type="molecule type" value="Genomic_DNA"/>
</dbReference>
<evidence type="ECO:0000313" key="4">
    <source>
        <dbReference type="Proteomes" id="UP000316425"/>
    </source>
</evidence>
<reference evidence="3 4" key="1">
    <citation type="submission" date="2019-07" db="EMBL/GenBank/DDBJ databases">
        <title>Allobacillus sp. nov. SKP isolated from shrimp paste of Euphausiacea.</title>
        <authorList>
            <person name="Kanchanasin P."/>
            <person name="Tanasupawat S."/>
            <person name="Shi W."/>
            <person name="Wu L."/>
            <person name="Ma J."/>
        </authorList>
    </citation>
    <scope>NUCLEOTIDE SEQUENCE [LARGE SCALE GENOMIC DNA]</scope>
    <source>
        <strain evidence="3 4">SKP4-8</strain>
    </source>
</reference>
<gene>
    <name evidence="3" type="ORF">FPQ13_04625</name>
</gene>
<keyword evidence="1" id="KW-1133">Transmembrane helix</keyword>
<evidence type="ECO:0000259" key="2">
    <source>
        <dbReference type="Pfam" id="PF07885"/>
    </source>
</evidence>
<feature type="transmembrane region" description="Helical" evidence="1">
    <location>
        <begin position="108"/>
        <end position="127"/>
    </location>
</feature>
<dbReference type="InterPro" id="IPR013099">
    <property type="entry name" value="K_chnl_dom"/>
</dbReference>
<keyword evidence="3" id="KW-0813">Transport</keyword>
<dbReference type="AlphaFoldDB" id="A0A556PP46"/>
<organism evidence="3 4">
    <name type="scientific">Allobacillus salarius</name>
    <dbReference type="NCBI Taxonomy" id="1955272"/>
    <lineage>
        <taxon>Bacteria</taxon>
        <taxon>Bacillati</taxon>
        <taxon>Bacillota</taxon>
        <taxon>Bacilli</taxon>
        <taxon>Bacillales</taxon>
        <taxon>Bacillaceae</taxon>
        <taxon>Allobacillus</taxon>
    </lineage>
</organism>
<feature type="domain" description="Potassium channel" evidence="2">
    <location>
        <begin position="46"/>
        <end position="125"/>
    </location>
</feature>
<sequence length="128" mass="14339">MDRFFAILIILIIISSLFVFVKNYQDVRGAFSKELFTSFIAIYFILMLGFALLYFLLSEAGFSLLVNQPLQSGTSFERFFHSVYFSGVTLMTVGYGDVTPIGIGKPIALFEAMIGYLLPAAFLYKLLG</sequence>
<evidence type="ECO:0000256" key="1">
    <source>
        <dbReference type="SAM" id="Phobius"/>
    </source>
</evidence>
<dbReference type="Gene3D" id="1.10.287.70">
    <property type="match status" value="1"/>
</dbReference>
<keyword evidence="4" id="KW-1185">Reference proteome</keyword>
<dbReference type="GO" id="GO:0034220">
    <property type="term" value="P:monoatomic ion transmembrane transport"/>
    <property type="evidence" value="ECO:0007669"/>
    <property type="project" value="UniProtKB-KW"/>
</dbReference>
<keyword evidence="1" id="KW-0472">Membrane</keyword>
<name>A0A556PP46_9BACI</name>
<dbReference type="Proteomes" id="UP000316425">
    <property type="component" value="Unassembled WGS sequence"/>
</dbReference>
<feature type="transmembrane region" description="Helical" evidence="1">
    <location>
        <begin position="6"/>
        <end position="24"/>
    </location>
</feature>